<dbReference type="SUPFAM" id="SSF50156">
    <property type="entry name" value="PDZ domain-like"/>
    <property type="match status" value="2"/>
</dbReference>
<dbReference type="PANTHER" id="PTHR11324:SF16">
    <property type="entry name" value="PDZ DOMAIN-CONTAINING PROTEIN 2"/>
    <property type="match status" value="1"/>
</dbReference>
<feature type="compositionally biased region" description="Pro residues" evidence="1">
    <location>
        <begin position="577"/>
        <end position="586"/>
    </location>
</feature>
<feature type="compositionally biased region" description="Low complexity" evidence="1">
    <location>
        <begin position="698"/>
        <end position="713"/>
    </location>
</feature>
<feature type="region of interest" description="Disordered" evidence="1">
    <location>
        <begin position="565"/>
        <end position="627"/>
    </location>
</feature>
<evidence type="ECO:0000313" key="4">
    <source>
        <dbReference type="EMBL" id="JAS58020.1"/>
    </source>
</evidence>
<proteinExistence type="predicted"/>
<dbReference type="Gene3D" id="2.30.42.10">
    <property type="match status" value="2"/>
</dbReference>
<feature type="region of interest" description="Disordered" evidence="1">
    <location>
        <begin position="681"/>
        <end position="789"/>
    </location>
</feature>
<dbReference type="PANTHER" id="PTHR11324">
    <property type="entry name" value="IL16-RELATED"/>
    <property type="match status" value="1"/>
</dbReference>
<dbReference type="SMART" id="SM00228">
    <property type="entry name" value="PDZ"/>
    <property type="match status" value="2"/>
</dbReference>
<gene>
    <name evidence="3" type="ORF">g.37457</name>
    <name evidence="4" type="ORF">g.37460</name>
</gene>
<feature type="compositionally biased region" description="Low complexity" evidence="1">
    <location>
        <begin position="303"/>
        <end position="326"/>
    </location>
</feature>
<feature type="region of interest" description="Disordered" evidence="1">
    <location>
        <begin position="1011"/>
        <end position="1030"/>
    </location>
</feature>
<feature type="region of interest" description="Disordered" evidence="1">
    <location>
        <begin position="287"/>
        <end position="369"/>
    </location>
</feature>
<protein>
    <recommendedName>
        <fullName evidence="2">PDZ domain-containing protein</fullName>
    </recommendedName>
</protein>
<feature type="region of interest" description="Disordered" evidence="1">
    <location>
        <begin position="1335"/>
        <end position="1356"/>
    </location>
</feature>
<feature type="domain" description="PDZ" evidence="2">
    <location>
        <begin position="1227"/>
        <end position="1312"/>
    </location>
</feature>
<organism evidence="4">
    <name type="scientific">Cuerna arida</name>
    <dbReference type="NCBI Taxonomy" id="1464854"/>
    <lineage>
        <taxon>Eukaryota</taxon>
        <taxon>Metazoa</taxon>
        <taxon>Ecdysozoa</taxon>
        <taxon>Arthropoda</taxon>
        <taxon>Hexapoda</taxon>
        <taxon>Insecta</taxon>
        <taxon>Pterygota</taxon>
        <taxon>Neoptera</taxon>
        <taxon>Paraneoptera</taxon>
        <taxon>Hemiptera</taxon>
        <taxon>Auchenorrhyncha</taxon>
        <taxon>Membracoidea</taxon>
        <taxon>Cicadellidae</taxon>
        <taxon>Cicadellinae</taxon>
        <taxon>Proconiini</taxon>
        <taxon>Cuerna</taxon>
    </lineage>
</organism>
<feature type="compositionally biased region" description="Polar residues" evidence="1">
    <location>
        <begin position="356"/>
        <end position="369"/>
    </location>
</feature>
<dbReference type="PROSITE" id="PS50106">
    <property type="entry name" value="PDZ"/>
    <property type="match status" value="2"/>
</dbReference>
<dbReference type="CDD" id="cd06762">
    <property type="entry name" value="PDZ6_PDZD2-PDZ3_hPro-IL-16-like"/>
    <property type="match status" value="1"/>
</dbReference>
<feature type="compositionally biased region" description="Polar residues" evidence="1">
    <location>
        <begin position="142"/>
        <end position="161"/>
    </location>
</feature>
<dbReference type="Pfam" id="PF00595">
    <property type="entry name" value="PDZ"/>
    <property type="match status" value="2"/>
</dbReference>
<dbReference type="EMBL" id="GECZ01028053">
    <property type="protein sequence ID" value="JAS41716.1"/>
    <property type="molecule type" value="Transcribed_RNA"/>
</dbReference>
<feature type="compositionally biased region" description="Low complexity" evidence="1">
    <location>
        <begin position="754"/>
        <end position="787"/>
    </location>
</feature>
<accession>A0A1B6G6F8</accession>
<evidence type="ECO:0000259" key="2">
    <source>
        <dbReference type="PROSITE" id="PS50106"/>
    </source>
</evidence>
<feature type="region of interest" description="Disordered" evidence="1">
    <location>
        <begin position="1038"/>
        <end position="1115"/>
    </location>
</feature>
<dbReference type="CDD" id="cd06763">
    <property type="entry name" value="PDZ7_PDZD2-PDZ4_hPro-IL-16-like"/>
    <property type="match status" value="1"/>
</dbReference>
<reference evidence="4" key="1">
    <citation type="submission" date="2015-11" db="EMBL/GenBank/DDBJ databases">
        <title>De novo transcriptome assembly of four potential Pierce s Disease insect vectors from Arizona vineyards.</title>
        <authorList>
            <person name="Tassone E.E."/>
        </authorList>
    </citation>
    <scope>NUCLEOTIDE SEQUENCE</scope>
</reference>
<evidence type="ECO:0000256" key="1">
    <source>
        <dbReference type="SAM" id="MobiDB-lite"/>
    </source>
</evidence>
<feature type="domain" description="PDZ" evidence="2">
    <location>
        <begin position="1363"/>
        <end position="1448"/>
    </location>
</feature>
<dbReference type="InterPro" id="IPR001478">
    <property type="entry name" value="PDZ"/>
</dbReference>
<feature type="compositionally biased region" description="Low complexity" evidence="1">
    <location>
        <begin position="567"/>
        <end position="576"/>
    </location>
</feature>
<name>A0A1B6G6F8_9HEMI</name>
<dbReference type="EMBL" id="GECZ01011749">
    <property type="protein sequence ID" value="JAS58020.1"/>
    <property type="molecule type" value="Transcribed_RNA"/>
</dbReference>
<feature type="compositionally biased region" description="Pro residues" evidence="1">
    <location>
        <begin position="114"/>
        <end position="126"/>
    </location>
</feature>
<feature type="compositionally biased region" description="Low complexity" evidence="1">
    <location>
        <begin position="1070"/>
        <end position="1115"/>
    </location>
</feature>
<feature type="compositionally biased region" description="Low complexity" evidence="1">
    <location>
        <begin position="587"/>
        <end position="611"/>
    </location>
</feature>
<sequence length="1451" mass="156927">MEPRIVFFTPKTVLTNPTVAALSANVEPAVEVTPEVPPTVPVDTTPALPLSSPPAKQAASVECGAMDASAAATLSLSPPPSFSRMPPDGHEFPPNYQETCPEPSIAPELSFKMQPPPPLPSTAPPIPKKKLSVSSLEREIESTSPIRKYSSCSNASSTGTDDSFKPSRGSSTWRNDEKSVRSVRDKIAMFSNVTDETPISPAIAPPSLTSHRKLNRFKSSEDVFYNDCVDTSSGNLPSGKLFSRSVISVDKVTSNSYLPENNQRSTSPMKKLPTYSSMVDMSQVSCAAKQNKPNIPKSLEYTSRTQSSMDLSSSSSAYSSESPDSSLTPTVPTPFIGYSSTLPRKSSARESERKVSLSSPKPENYSQISPVETKNSLGRAMSFNGTNKLHSRSQSLVDVNSIPLNRFVPKNTSEEARRASLNALIEQRRRSISKLRGLVIPEKVSEDAVPQTIPDLPEIKSRDSILSKVPEEATKKSTFSSYGNSRYGNNTYTSPTSTTPPFSTSITSNNNLSSLSWKTQPTVADIPKYSPAFKRKSLAVYGVSSLASSVSSSLSSSREELRPIFDNTVSNSVKSPVTPPPPPSKPPRTVSNISRNSLSSPTPVTSLSPTLSHHEPPKSLESITSPTQSDLSFEFISSSGSSPDIKMMRNIQYEDKINQKNGNYIKTNEPQVMPVIKLNKHQNPSDLGRSGGEESDNDSAVSSSRSSISHDFSPPQSPIPDLQSRIDDDHMGRSHLLLSPSNSAGSSDRRTLRRTLSSETTASAASSTASTLTSGSQASCSSSGSDSLNRRVLKAQSVEAINRKNVLSSARFSSGQDLKIGSPLIQRKFEENEGFVNEGLITDVELVDETKAKIETENFIEKLNGTLKKERVTEVLNEETNLSEVTHYHMVSPNKEFRTTKVAYLEVEVSDGGNFSSQDDSSFIDSNPSSMEHLDNDPIPAPREKLQVKENGYSSQELFMTDNVDGKIEEFSKHTSNQYKVSTTVDLFSENILDNSTQKKPFIKRLSKEIFNNNGSSTSDDDSCKTTESQSKIEILNCPKQNPVSVVPPKPTERKISTTASLLHSDSKESSVSSDDFMSCTSKQETPTLSPKESPSSSSTGKIPTASARNINNRRSVSVNDIRKAFEKAEIALSGKPKCGITNGNGHIIPSHARVSSLDSTTSEDSCAPTPTHYGSVTNLQKEQQFGSITSLASSTSLISQQELQQLIEDANQALEETGGCSHEVVVVILHRDTAGGSVGITLAGGADYEAKEITVHKVLAGSPADRDGRIQKGDRILSINGRSMKGVSHRESLAILKAPRPEVVLVVSRWRPDGYTDPQTEDPLVLSLRNNLRPPRIPEQTSADSDKEEVVESEVARGPPLTVTLVKDGAGLGFSLEGGKDSPLGDQPLTIKKIFTGGCAEKSGQLFAGDELLSVNGTDVTSMSRIEAWGLMKRLSDGKVVLSLRHKTVN</sequence>
<dbReference type="InterPro" id="IPR036034">
    <property type="entry name" value="PDZ_sf"/>
</dbReference>
<evidence type="ECO:0000313" key="3">
    <source>
        <dbReference type="EMBL" id="JAS41716.1"/>
    </source>
</evidence>
<feature type="region of interest" description="Disordered" evidence="1">
    <location>
        <begin position="102"/>
        <end position="180"/>
    </location>
</feature>